<evidence type="ECO:0000256" key="1">
    <source>
        <dbReference type="ARBA" id="ARBA00004141"/>
    </source>
</evidence>
<evidence type="ECO:0000313" key="7">
    <source>
        <dbReference type="EMBL" id="KAF8753021.1"/>
    </source>
</evidence>
<keyword evidence="4 6" id="KW-0472">Membrane</keyword>
<name>A0A8H7M321_9AGAM</name>
<sequence length="445" mass="48527">MLGPIAIGLAISVPIAGAIVRLRANYTPKGLQLNQEEDINGSSHVAPEARVGPAVDGIINMGRRIFRLEGWPGFYKGFMPALVSTVLLTWWAILTIPGHAKYKPRSSMHIPATGVFRGLLYGFGSLAVSIPYEILFNRAVCTPHRLPWFRPMEALRIILTPYELRKPWVLYLTPGLLAARMLIVVWVVAIARIVRAMLLPSLSDGLSSAHNTDDQNRMTKFLNMTNFTIFVLFSMSSTAILCPLEVLATRLSVQRNHPTTDADCAIDGMADPAADYIGEEEDVIALRSEEDPYIGLADCARRMIDEEGISSLFRAWWLTMIAVTLAGLLNPRRNSTRGPGAFDITWLPTHRATANIDCVRRTDESGNAFTVFSSRPPPSISPRLPSAGGPPGPRVALTSRGARLTSEPANAVGASPTCRLHSTPWRQAAHVGMHAYMGSIGSDGP</sequence>
<evidence type="ECO:0000256" key="4">
    <source>
        <dbReference type="ARBA" id="ARBA00023136"/>
    </source>
</evidence>
<feature type="transmembrane region" description="Helical" evidence="6">
    <location>
        <begin position="168"/>
        <end position="194"/>
    </location>
</feature>
<evidence type="ECO:0000256" key="3">
    <source>
        <dbReference type="ARBA" id="ARBA00022989"/>
    </source>
</evidence>
<comment type="subcellular location">
    <subcellularLocation>
        <location evidence="1">Membrane</location>
        <topology evidence="1">Multi-pass membrane protein</topology>
    </subcellularLocation>
</comment>
<keyword evidence="2 6" id="KW-0812">Transmembrane</keyword>
<dbReference type="Proteomes" id="UP000614334">
    <property type="component" value="Unassembled WGS sequence"/>
</dbReference>
<evidence type="ECO:0000256" key="2">
    <source>
        <dbReference type="ARBA" id="ARBA00022692"/>
    </source>
</evidence>
<organism evidence="7 8">
    <name type="scientific">Rhizoctonia solani</name>
    <dbReference type="NCBI Taxonomy" id="456999"/>
    <lineage>
        <taxon>Eukaryota</taxon>
        <taxon>Fungi</taxon>
        <taxon>Dikarya</taxon>
        <taxon>Basidiomycota</taxon>
        <taxon>Agaricomycotina</taxon>
        <taxon>Agaricomycetes</taxon>
        <taxon>Cantharellales</taxon>
        <taxon>Ceratobasidiaceae</taxon>
        <taxon>Rhizoctonia</taxon>
    </lineage>
</organism>
<feature type="transmembrane region" description="Helical" evidence="6">
    <location>
        <begin position="6"/>
        <end position="24"/>
    </location>
</feature>
<feature type="transmembrane region" description="Helical" evidence="6">
    <location>
        <begin position="73"/>
        <end position="94"/>
    </location>
</feature>
<comment type="caution">
    <text evidence="7">The sequence shown here is derived from an EMBL/GenBank/DDBJ whole genome shotgun (WGS) entry which is preliminary data.</text>
</comment>
<proteinExistence type="predicted"/>
<evidence type="ECO:0000256" key="6">
    <source>
        <dbReference type="SAM" id="Phobius"/>
    </source>
</evidence>
<dbReference type="EMBL" id="JACYCF010000014">
    <property type="protein sequence ID" value="KAF8753021.1"/>
    <property type="molecule type" value="Genomic_DNA"/>
</dbReference>
<dbReference type="SUPFAM" id="SSF103506">
    <property type="entry name" value="Mitochondrial carrier"/>
    <property type="match status" value="2"/>
</dbReference>
<gene>
    <name evidence="7" type="ORF">RHS01_07393</name>
</gene>
<feature type="transmembrane region" description="Helical" evidence="6">
    <location>
        <begin position="311"/>
        <end position="329"/>
    </location>
</feature>
<evidence type="ECO:0000313" key="8">
    <source>
        <dbReference type="Proteomes" id="UP000614334"/>
    </source>
</evidence>
<accession>A0A8H7M321</accession>
<protein>
    <submittedName>
        <fullName evidence="7">Mitochondrial carrier family</fullName>
    </submittedName>
</protein>
<dbReference type="InterPro" id="IPR023395">
    <property type="entry name" value="MCP_dom_sf"/>
</dbReference>
<feature type="region of interest" description="Disordered" evidence="5">
    <location>
        <begin position="373"/>
        <end position="394"/>
    </location>
</feature>
<dbReference type="GO" id="GO:0016020">
    <property type="term" value="C:membrane"/>
    <property type="evidence" value="ECO:0007669"/>
    <property type="project" value="UniProtKB-SubCell"/>
</dbReference>
<feature type="transmembrane region" description="Helical" evidence="6">
    <location>
        <begin position="227"/>
        <end position="248"/>
    </location>
</feature>
<dbReference type="Gene3D" id="1.50.40.10">
    <property type="entry name" value="Mitochondrial carrier domain"/>
    <property type="match status" value="2"/>
</dbReference>
<dbReference type="AlphaFoldDB" id="A0A8H7M321"/>
<keyword evidence="3 6" id="KW-1133">Transmembrane helix</keyword>
<evidence type="ECO:0000256" key="5">
    <source>
        <dbReference type="SAM" id="MobiDB-lite"/>
    </source>
</evidence>
<dbReference type="Pfam" id="PF00153">
    <property type="entry name" value="Mito_carr"/>
    <property type="match status" value="1"/>
</dbReference>
<feature type="transmembrane region" description="Helical" evidence="6">
    <location>
        <begin position="114"/>
        <end position="135"/>
    </location>
</feature>
<dbReference type="InterPro" id="IPR018108">
    <property type="entry name" value="MCP_transmembrane"/>
</dbReference>
<reference evidence="7" key="1">
    <citation type="submission" date="2020-09" db="EMBL/GenBank/DDBJ databases">
        <title>Comparative genome analyses of four rice-infecting Rhizoctonia solani isolates reveal extensive enrichment of homogalacturonan modification genes.</title>
        <authorList>
            <person name="Lee D.-Y."/>
            <person name="Jeon J."/>
            <person name="Kim K.-T."/>
            <person name="Cheong K."/>
            <person name="Song H."/>
            <person name="Choi G."/>
            <person name="Ko J."/>
            <person name="Opiyo S.O."/>
            <person name="Zuo S."/>
            <person name="Madhav S."/>
            <person name="Lee Y.-H."/>
            <person name="Wang G.-L."/>
        </authorList>
    </citation>
    <scope>NUCLEOTIDE SEQUENCE</scope>
    <source>
        <strain evidence="7">AG1-IA B2</strain>
    </source>
</reference>